<comment type="caution">
    <text evidence="2">The sequence shown here is derived from an EMBL/GenBank/DDBJ whole genome shotgun (WGS) entry which is preliminary data.</text>
</comment>
<feature type="signal peptide" evidence="1">
    <location>
        <begin position="1"/>
        <end position="15"/>
    </location>
</feature>
<dbReference type="EMBL" id="PDCK01000039">
    <property type="protein sequence ID" value="PRQ56819.1"/>
    <property type="molecule type" value="Genomic_DNA"/>
</dbReference>
<gene>
    <name evidence="2" type="ORF">RchiOBHm_Chr1g0341511</name>
</gene>
<dbReference type="Proteomes" id="UP000238479">
    <property type="component" value="Chromosome 1"/>
</dbReference>
<sequence length="69" mass="7226">MVLNLLLVGIGGCPAFGTILEDDSCLTGVGDSVFTVFLGAPGQRSKGASITRFGRFLLVDNLVFMFGTL</sequence>
<evidence type="ECO:0000256" key="1">
    <source>
        <dbReference type="SAM" id="SignalP"/>
    </source>
</evidence>
<dbReference type="AlphaFoldDB" id="A0A2P6SDR2"/>
<evidence type="ECO:0008006" key="4">
    <source>
        <dbReference type="Google" id="ProtNLM"/>
    </source>
</evidence>
<feature type="chain" id="PRO_5015114991" description="Secreted protein" evidence="1">
    <location>
        <begin position="16"/>
        <end position="69"/>
    </location>
</feature>
<evidence type="ECO:0000313" key="2">
    <source>
        <dbReference type="EMBL" id="PRQ56819.1"/>
    </source>
</evidence>
<reference evidence="2 3" key="1">
    <citation type="journal article" date="2018" name="Nat. Genet.">
        <title>The Rosa genome provides new insights in the design of modern roses.</title>
        <authorList>
            <person name="Bendahmane M."/>
        </authorList>
    </citation>
    <scope>NUCLEOTIDE SEQUENCE [LARGE SCALE GENOMIC DNA]</scope>
    <source>
        <strain evidence="3">cv. Old Blush</strain>
    </source>
</reference>
<proteinExistence type="predicted"/>
<evidence type="ECO:0000313" key="3">
    <source>
        <dbReference type="Proteomes" id="UP000238479"/>
    </source>
</evidence>
<dbReference type="Gramene" id="PRQ56819">
    <property type="protein sequence ID" value="PRQ56819"/>
    <property type="gene ID" value="RchiOBHm_Chr1g0341511"/>
</dbReference>
<keyword evidence="3" id="KW-1185">Reference proteome</keyword>
<name>A0A2P6SDR2_ROSCH</name>
<accession>A0A2P6SDR2</accession>
<keyword evidence="1" id="KW-0732">Signal</keyword>
<protein>
    <recommendedName>
        <fullName evidence="4">Secreted protein</fullName>
    </recommendedName>
</protein>
<organism evidence="2 3">
    <name type="scientific">Rosa chinensis</name>
    <name type="common">China rose</name>
    <dbReference type="NCBI Taxonomy" id="74649"/>
    <lineage>
        <taxon>Eukaryota</taxon>
        <taxon>Viridiplantae</taxon>
        <taxon>Streptophyta</taxon>
        <taxon>Embryophyta</taxon>
        <taxon>Tracheophyta</taxon>
        <taxon>Spermatophyta</taxon>
        <taxon>Magnoliopsida</taxon>
        <taxon>eudicotyledons</taxon>
        <taxon>Gunneridae</taxon>
        <taxon>Pentapetalae</taxon>
        <taxon>rosids</taxon>
        <taxon>fabids</taxon>
        <taxon>Rosales</taxon>
        <taxon>Rosaceae</taxon>
        <taxon>Rosoideae</taxon>
        <taxon>Rosoideae incertae sedis</taxon>
        <taxon>Rosa</taxon>
    </lineage>
</organism>